<feature type="domain" description="TRAPPC10/Trs130 C-terminal" evidence="4">
    <location>
        <begin position="1027"/>
        <end position="1172"/>
    </location>
</feature>
<dbReference type="GO" id="GO:0034498">
    <property type="term" value="P:early endosome to Golgi transport"/>
    <property type="evidence" value="ECO:0007669"/>
    <property type="project" value="TreeGrafter"/>
</dbReference>
<dbReference type="AlphaFoldDB" id="A0A4R0RN83"/>
<evidence type="ECO:0008006" key="9">
    <source>
        <dbReference type="Google" id="ProtNLM"/>
    </source>
</evidence>
<evidence type="ECO:0000259" key="5">
    <source>
        <dbReference type="Pfam" id="PF23036"/>
    </source>
</evidence>
<accession>A0A4R0RN83</accession>
<dbReference type="InterPro" id="IPR055505">
    <property type="entry name" value="DUF7077"/>
</dbReference>
<evidence type="ECO:0000256" key="3">
    <source>
        <dbReference type="ARBA" id="ARBA00023034"/>
    </source>
</evidence>
<dbReference type="Pfam" id="PF23036">
    <property type="entry name" value="TRAPPC10_1st"/>
    <property type="match status" value="1"/>
</dbReference>
<evidence type="ECO:0000259" key="6">
    <source>
        <dbReference type="Pfam" id="PF23274"/>
    </source>
</evidence>
<dbReference type="STRING" id="92696.A0A4R0RN83"/>
<dbReference type="InterPro" id="IPR022233">
    <property type="entry name" value="TRAPPC10/Trs130_C"/>
</dbReference>
<name>A0A4R0RN83_9APHY</name>
<dbReference type="Proteomes" id="UP000292702">
    <property type="component" value="Unassembled WGS sequence"/>
</dbReference>
<organism evidence="7 8">
    <name type="scientific">Steccherinum ochraceum</name>
    <dbReference type="NCBI Taxonomy" id="92696"/>
    <lineage>
        <taxon>Eukaryota</taxon>
        <taxon>Fungi</taxon>
        <taxon>Dikarya</taxon>
        <taxon>Basidiomycota</taxon>
        <taxon>Agaricomycotina</taxon>
        <taxon>Agaricomycetes</taxon>
        <taxon>Polyporales</taxon>
        <taxon>Steccherinaceae</taxon>
        <taxon>Steccherinum</taxon>
    </lineage>
</organism>
<evidence type="ECO:0000313" key="7">
    <source>
        <dbReference type="EMBL" id="TCD66699.1"/>
    </source>
</evidence>
<evidence type="ECO:0000259" key="4">
    <source>
        <dbReference type="Pfam" id="PF12584"/>
    </source>
</evidence>
<dbReference type="GO" id="GO:0006891">
    <property type="term" value="P:intra-Golgi vesicle-mediated transport"/>
    <property type="evidence" value="ECO:0007669"/>
    <property type="project" value="TreeGrafter"/>
</dbReference>
<keyword evidence="3" id="KW-0333">Golgi apparatus</keyword>
<evidence type="ECO:0000256" key="2">
    <source>
        <dbReference type="ARBA" id="ARBA00022448"/>
    </source>
</evidence>
<dbReference type="PANTHER" id="PTHR13251">
    <property type="entry name" value="EPILEPSY HOLOPROSENCEPHALY CANDIDATE 1/TMEM1"/>
    <property type="match status" value="1"/>
</dbReference>
<dbReference type="PANTHER" id="PTHR13251:SF3">
    <property type="entry name" value="TRAFFICKING PROTEIN PARTICLE COMPLEX SUBUNIT 10"/>
    <property type="match status" value="1"/>
</dbReference>
<dbReference type="InterPro" id="IPR045126">
    <property type="entry name" value="TRAPPC10/Trs130"/>
</dbReference>
<feature type="domain" description="TRAPPC10/Trs130 N-terminal" evidence="5">
    <location>
        <begin position="9"/>
        <end position="324"/>
    </location>
</feature>
<protein>
    <recommendedName>
        <fullName evidence="9">Trafficking protein particle complex subunit 10</fullName>
    </recommendedName>
</protein>
<dbReference type="OrthoDB" id="10256906at2759"/>
<sequence>MNNGTTTTQRVTITYTAPPNFLASEHWKQVYAALLSQLPLRNLHWKSSFRPNIRTIQELDVTFVSAETRRDDSHTSQIPQTVLEKPLLNAYIVVCDDADTYKNTVKKQIKDWHSNVTQRKNQEWLIIHVVRPDSKAASQRLFQIKTSVLDKIKADFNVEKRDRCVQLVWSYDHDNPTAWAEFINKVKEGLLCAFDAAITQREEEVRRSEGQRQMPGWNFCTFFILKESLATSFEGMNLHEDALDTYNELEALFFEVLKEKNLSWFGTLITPAPKDDSVPLLSTSKKPYRDLILANTITIFDFRTYLLARQCIILRGMRHLIEVAQKSVAFLSAFGRRLREVEQGSLPKYFVEAWAYASALSVVEQCDAWAKGLEFPKVALANFNALKGELIELARHQLDIVGINVGHLPSRPPFSIALPSRIPRDASNQVVDQSSQKITQADMLKALEDKETFYSLYSKITNRAIELYAAAGRRKFALKMHGSLAALDVHRGRLSSALQTFSSLPAHYAPHGWTSLEAYMLSQALDIHASVGKAKDRDWVYILLDFLKAYIQDLGKDLLLTGPDHVAYVTGLVDALTAAARDAPTEMTHHDHPAFSVEIPSSDAKTVEKRDGAILDVNIHCSLPCPLPIDEVSVTLSGRDGSKIIFVDKVSSLEPGKNALSLFCHSASAGTYSLHSTQVKMSNLTLQWVHSPPPTGKQSRVKRPPVLVRVPRDLHAVDVRLRQPQRIQLGTAPSIVAVFTSGRNEIRSAILKLSAPSGVKFLYKDASASSEDQVLLEHGTDSATLSDIAPGQTILLSMPHTDASAYHAMRVNITVEYTTAAEPDVVRILQLVRYVLTALPVAINVEDFFRGTRLFTRFTLSSTSPQHVRILSTELVSQGPGDDGLKITKCISPSRRLTTITPAQPGRFLFQLDSARGEERDPLHLKIRYRMLREEVEQVMESIIDDVIVESEALALRRPEILDILVQALEKDPAWVSLYEVTGELVIPNVTAGEDDIGQALVQIKKLLDKSRRLEEFPGEWREIIIPVDVPQMHILAAASLRISSNPFSADPSKALDLFAGQPIHAILTIRTSFHWAPMEDSHTKSYRMRFDVEELSKDWLVSGRKRGDFVAVDDETFTTSITLIALHHGELALPKVAVTALPLPGEHRMKAQMLPSCETYQIHGAQTVLVLPRGGRSTFVVSMGDSA</sequence>
<dbReference type="InterPro" id="IPR056913">
    <property type="entry name" value="TRAPPC10/Trs130_N"/>
</dbReference>
<comment type="subcellular location">
    <subcellularLocation>
        <location evidence="1">Golgi apparatus</location>
    </subcellularLocation>
</comment>
<feature type="domain" description="DUF7077" evidence="6">
    <location>
        <begin position="715"/>
        <end position="822"/>
    </location>
</feature>
<dbReference type="EMBL" id="RWJN01000125">
    <property type="protein sequence ID" value="TCD66699.1"/>
    <property type="molecule type" value="Genomic_DNA"/>
</dbReference>
<evidence type="ECO:0000313" key="8">
    <source>
        <dbReference type="Proteomes" id="UP000292702"/>
    </source>
</evidence>
<dbReference type="Pfam" id="PF12584">
    <property type="entry name" value="TRAPPC10"/>
    <property type="match status" value="1"/>
</dbReference>
<keyword evidence="2" id="KW-0813">Transport</keyword>
<dbReference type="Pfam" id="PF23274">
    <property type="entry name" value="DUF7077"/>
    <property type="match status" value="1"/>
</dbReference>
<gene>
    <name evidence="7" type="ORF">EIP91_001054</name>
</gene>
<reference evidence="7 8" key="1">
    <citation type="submission" date="2018-11" db="EMBL/GenBank/DDBJ databases">
        <title>Genome assembly of Steccherinum ochraceum LE-BIN_3174, the white-rot fungus of the Steccherinaceae family (The Residual Polyporoid clade, Polyporales, Basidiomycota).</title>
        <authorList>
            <person name="Fedorova T.V."/>
            <person name="Glazunova O.A."/>
            <person name="Landesman E.O."/>
            <person name="Moiseenko K.V."/>
            <person name="Psurtseva N.V."/>
            <person name="Savinova O.S."/>
            <person name="Shakhova N.V."/>
            <person name="Tyazhelova T.V."/>
            <person name="Vasina D.V."/>
        </authorList>
    </citation>
    <scope>NUCLEOTIDE SEQUENCE [LARGE SCALE GENOMIC DNA]</scope>
    <source>
        <strain evidence="7 8">LE-BIN_3174</strain>
    </source>
</reference>
<comment type="caution">
    <text evidence="7">The sequence shown here is derived from an EMBL/GenBank/DDBJ whole genome shotgun (WGS) entry which is preliminary data.</text>
</comment>
<keyword evidence="8" id="KW-1185">Reference proteome</keyword>
<dbReference type="GO" id="GO:1990071">
    <property type="term" value="C:TRAPPII protein complex"/>
    <property type="evidence" value="ECO:0007669"/>
    <property type="project" value="InterPro"/>
</dbReference>
<dbReference type="GO" id="GO:0005829">
    <property type="term" value="C:cytosol"/>
    <property type="evidence" value="ECO:0007669"/>
    <property type="project" value="GOC"/>
</dbReference>
<evidence type="ECO:0000256" key="1">
    <source>
        <dbReference type="ARBA" id="ARBA00004555"/>
    </source>
</evidence>
<proteinExistence type="predicted"/>